<feature type="region of interest" description="Disordered" evidence="5">
    <location>
        <begin position="57"/>
        <end position="80"/>
    </location>
</feature>
<accession>A0ABR3QR11</accession>
<sequence length="306" mass="34203">MFNGRPVRACLGQRRLKSRWLRTSKSSWIAIGHEERFSEMWMGDQVTRHCSATGVAPANKPTNSTSAGSPHCPSKPIVRKPTKTPCLATKASSTALGKWSHRSWTDDVTVEHNIPTKEDKAEQPARRPDLSTFFSTLELVDTSDAQAHHNAHAVPQPENVAAAFRLLANAFDMMRGRPSDEQGDNPTGGDDLLASMIEQLRQHADDPPTELSGVPDSFLDELERVSKKSLKPTDTCPICVNPFLEDQYPLVVELPCHPDHRFDLDCIKPWLKLNSTCPLDRKDLLKKKTLPPPADDDEEEYDDMYA</sequence>
<organism evidence="7 8">
    <name type="scientific">Paraconiothyrium brasiliense</name>
    <dbReference type="NCBI Taxonomy" id="300254"/>
    <lineage>
        <taxon>Eukaryota</taxon>
        <taxon>Fungi</taxon>
        <taxon>Dikarya</taxon>
        <taxon>Ascomycota</taxon>
        <taxon>Pezizomycotina</taxon>
        <taxon>Dothideomycetes</taxon>
        <taxon>Pleosporomycetidae</taxon>
        <taxon>Pleosporales</taxon>
        <taxon>Massarineae</taxon>
        <taxon>Didymosphaeriaceae</taxon>
        <taxon>Paraconiothyrium</taxon>
    </lineage>
</organism>
<dbReference type="InterPro" id="IPR013083">
    <property type="entry name" value="Znf_RING/FYVE/PHD"/>
</dbReference>
<dbReference type="Pfam" id="PF13639">
    <property type="entry name" value="zf-RING_2"/>
    <property type="match status" value="1"/>
</dbReference>
<dbReference type="PANTHER" id="PTHR15710:SF241">
    <property type="entry name" value="RING-TYPE DOMAIN-CONTAINING PROTEIN"/>
    <property type="match status" value="1"/>
</dbReference>
<keyword evidence="3" id="KW-0862">Zinc</keyword>
<evidence type="ECO:0000256" key="1">
    <source>
        <dbReference type="ARBA" id="ARBA00022723"/>
    </source>
</evidence>
<keyword evidence="2 4" id="KW-0863">Zinc-finger</keyword>
<keyword evidence="8" id="KW-1185">Reference proteome</keyword>
<protein>
    <recommendedName>
        <fullName evidence="6">RING-type domain-containing protein</fullName>
    </recommendedName>
</protein>
<feature type="compositionally biased region" description="Acidic residues" evidence="5">
    <location>
        <begin position="294"/>
        <end position="306"/>
    </location>
</feature>
<dbReference type="Gene3D" id="3.30.40.10">
    <property type="entry name" value="Zinc/RING finger domain, C3HC4 (zinc finger)"/>
    <property type="match status" value="1"/>
</dbReference>
<evidence type="ECO:0000259" key="6">
    <source>
        <dbReference type="PROSITE" id="PS50089"/>
    </source>
</evidence>
<evidence type="ECO:0000313" key="8">
    <source>
        <dbReference type="Proteomes" id="UP001521785"/>
    </source>
</evidence>
<name>A0ABR3QR11_9PLEO</name>
<feature type="domain" description="RING-type" evidence="6">
    <location>
        <begin position="236"/>
        <end position="281"/>
    </location>
</feature>
<evidence type="ECO:0000256" key="5">
    <source>
        <dbReference type="SAM" id="MobiDB-lite"/>
    </source>
</evidence>
<evidence type="ECO:0000313" key="7">
    <source>
        <dbReference type="EMBL" id="KAL1594523.1"/>
    </source>
</evidence>
<dbReference type="EMBL" id="JAKJXO020000017">
    <property type="protein sequence ID" value="KAL1594523.1"/>
    <property type="molecule type" value="Genomic_DNA"/>
</dbReference>
<dbReference type="InterPro" id="IPR001841">
    <property type="entry name" value="Znf_RING"/>
</dbReference>
<dbReference type="PROSITE" id="PS50089">
    <property type="entry name" value="ZF_RING_2"/>
    <property type="match status" value="1"/>
</dbReference>
<evidence type="ECO:0000256" key="2">
    <source>
        <dbReference type="ARBA" id="ARBA00022771"/>
    </source>
</evidence>
<proteinExistence type="predicted"/>
<evidence type="ECO:0000256" key="3">
    <source>
        <dbReference type="ARBA" id="ARBA00022833"/>
    </source>
</evidence>
<evidence type="ECO:0000256" key="4">
    <source>
        <dbReference type="PROSITE-ProRule" id="PRU00175"/>
    </source>
</evidence>
<dbReference type="PANTHER" id="PTHR15710">
    <property type="entry name" value="E3 UBIQUITIN-PROTEIN LIGASE PRAJA"/>
    <property type="match status" value="1"/>
</dbReference>
<dbReference type="SUPFAM" id="SSF57850">
    <property type="entry name" value="RING/U-box"/>
    <property type="match status" value="1"/>
</dbReference>
<dbReference type="Proteomes" id="UP001521785">
    <property type="component" value="Unassembled WGS sequence"/>
</dbReference>
<comment type="caution">
    <text evidence="7">The sequence shown here is derived from an EMBL/GenBank/DDBJ whole genome shotgun (WGS) entry which is preliminary data.</text>
</comment>
<gene>
    <name evidence="7" type="ORF">SLS60_010283</name>
</gene>
<keyword evidence="1" id="KW-0479">Metal-binding</keyword>
<feature type="region of interest" description="Disordered" evidence="5">
    <location>
        <begin position="284"/>
        <end position="306"/>
    </location>
</feature>
<reference evidence="7 8" key="1">
    <citation type="submission" date="2024-02" db="EMBL/GenBank/DDBJ databases">
        <title>De novo assembly and annotation of 12 fungi associated with fruit tree decline syndrome in Ontario, Canada.</title>
        <authorList>
            <person name="Sulman M."/>
            <person name="Ellouze W."/>
            <person name="Ilyukhin E."/>
        </authorList>
    </citation>
    <scope>NUCLEOTIDE SEQUENCE [LARGE SCALE GENOMIC DNA]</scope>
    <source>
        <strain evidence="7 8">M42-189</strain>
    </source>
</reference>